<protein>
    <recommendedName>
        <fullName evidence="1">DUF302 domain-containing protein</fullName>
    </recommendedName>
</protein>
<sequence length="133" mass="14985">MAELDYTVATDKPVDEAIQALQSALAERKFSALWHLHVNEKLQEKGFHLEPEFHIFEVCNPAKAKQALETDQKVGYLLPCKIVVYADRNDGNRTKIGLLRPQTLIGLLGDERFRDLATEVEQELRAAVDAAAR</sequence>
<dbReference type="PANTHER" id="PTHR38342:SF1">
    <property type="entry name" value="SLR5037 PROTEIN"/>
    <property type="match status" value="1"/>
</dbReference>
<dbReference type="PANTHER" id="PTHR38342">
    <property type="entry name" value="SLR5037 PROTEIN"/>
    <property type="match status" value="1"/>
</dbReference>
<name>K6P0G2_9FIRM</name>
<dbReference type="AlphaFoldDB" id="K6P0G2"/>
<reference evidence="2" key="2">
    <citation type="submission" date="2012-10" db="EMBL/GenBank/DDBJ databases">
        <title>Improved high-quality draft of Thermaerobacter subterraneus C21, DSM 13965.</title>
        <authorList>
            <consortium name="DOE Joint Genome Institute"/>
            <person name="Eisen J."/>
            <person name="Huntemann M."/>
            <person name="Wei C.-L."/>
            <person name="Han J."/>
            <person name="Detter J.C."/>
            <person name="Han C."/>
            <person name="Tapia R."/>
            <person name="Chen A."/>
            <person name="Kyrpides N."/>
            <person name="Mavromatis K."/>
            <person name="Markowitz V."/>
            <person name="Szeto E."/>
            <person name="Ivanova N."/>
            <person name="Mikhailova N."/>
            <person name="Ovchinnikova G."/>
            <person name="Pagani I."/>
            <person name="Pati A."/>
            <person name="Goodwin L."/>
            <person name="Nordberg H.P."/>
            <person name="Cantor M.N."/>
            <person name="Hua S.X."/>
            <person name="Woyke T."/>
            <person name="Eisen J."/>
            <person name="Klenk H.-P."/>
        </authorList>
    </citation>
    <scope>NUCLEOTIDE SEQUENCE [LARGE SCALE GENOMIC DNA]</scope>
    <source>
        <strain evidence="2">DSM 13965</strain>
    </source>
</reference>
<evidence type="ECO:0000313" key="2">
    <source>
        <dbReference type="EMBL" id="EKP94580.1"/>
    </source>
</evidence>
<dbReference type="Gene3D" id="3.30.310.70">
    <property type="entry name" value="TT1751-like domain"/>
    <property type="match status" value="1"/>
</dbReference>
<dbReference type="PIRSF" id="PIRSF021774">
    <property type="entry name" value="UCP021774"/>
    <property type="match status" value="1"/>
</dbReference>
<dbReference type="RefSeq" id="WP_006904601.1">
    <property type="nucleotide sequence ID" value="NZ_JH976535.1"/>
</dbReference>
<dbReference type="InterPro" id="IPR005180">
    <property type="entry name" value="DUF302"/>
</dbReference>
<dbReference type="Proteomes" id="UP000005710">
    <property type="component" value="Unassembled WGS sequence"/>
</dbReference>
<evidence type="ECO:0000259" key="1">
    <source>
        <dbReference type="Pfam" id="PF03625"/>
    </source>
</evidence>
<organism evidence="2 3">
    <name type="scientific">Thermaerobacter subterraneus DSM 13965</name>
    <dbReference type="NCBI Taxonomy" id="867903"/>
    <lineage>
        <taxon>Bacteria</taxon>
        <taxon>Bacillati</taxon>
        <taxon>Bacillota</taxon>
        <taxon>Clostridia</taxon>
        <taxon>Eubacteriales</taxon>
        <taxon>Clostridiales Family XVII. Incertae Sedis</taxon>
        <taxon>Thermaerobacter</taxon>
    </lineage>
</organism>
<dbReference type="OrthoDB" id="9791067at2"/>
<dbReference type="EMBL" id="AENY02000003">
    <property type="protein sequence ID" value="EKP94580.1"/>
    <property type="molecule type" value="Genomic_DNA"/>
</dbReference>
<dbReference type="InterPro" id="IPR016796">
    <property type="entry name" value="UCP021774"/>
</dbReference>
<dbReference type="eggNOG" id="COG3439">
    <property type="taxonomic scope" value="Bacteria"/>
</dbReference>
<keyword evidence="3" id="KW-1185">Reference proteome</keyword>
<dbReference type="InterPro" id="IPR035923">
    <property type="entry name" value="TT1751-like_sf"/>
</dbReference>
<dbReference type="SUPFAM" id="SSF103247">
    <property type="entry name" value="TT1751-like"/>
    <property type="match status" value="1"/>
</dbReference>
<dbReference type="HOGENOM" id="CLU_126998_2_0_9"/>
<gene>
    <name evidence="2" type="ORF">ThesuDRAFT_02318</name>
</gene>
<reference evidence="2" key="1">
    <citation type="submission" date="2010-10" db="EMBL/GenBank/DDBJ databases">
        <authorList>
            <consortium name="US DOE Joint Genome Institute (JGI-PGF)"/>
            <person name="Lucas S."/>
            <person name="Copeland A."/>
            <person name="Lapidus A."/>
            <person name="Bruce D."/>
            <person name="Goodwin L."/>
            <person name="Pitluck S."/>
            <person name="Kyrpides N."/>
            <person name="Mavromatis K."/>
            <person name="Detter J.C."/>
            <person name="Han C."/>
            <person name="Land M."/>
            <person name="Hauser L."/>
            <person name="Markowitz V."/>
            <person name="Cheng J.-F."/>
            <person name="Hugenholtz P."/>
            <person name="Woyke T."/>
            <person name="Wu D."/>
            <person name="Pukall R."/>
            <person name="Wahrenburg C."/>
            <person name="Brambilla E."/>
            <person name="Klenk H.-P."/>
            <person name="Eisen J.A."/>
        </authorList>
    </citation>
    <scope>NUCLEOTIDE SEQUENCE [LARGE SCALE GENOMIC DNA]</scope>
    <source>
        <strain evidence="2">DSM 13965</strain>
    </source>
</reference>
<dbReference type="Pfam" id="PF03625">
    <property type="entry name" value="DUF302"/>
    <property type="match status" value="1"/>
</dbReference>
<proteinExistence type="predicted"/>
<dbReference type="STRING" id="867903.ThesuDRAFT_02318"/>
<feature type="domain" description="DUF302" evidence="1">
    <location>
        <begin position="37"/>
        <end position="101"/>
    </location>
</feature>
<accession>K6P0G2</accession>
<comment type="caution">
    <text evidence="2">The sequence shown here is derived from an EMBL/GenBank/DDBJ whole genome shotgun (WGS) entry which is preliminary data.</text>
</comment>
<dbReference type="CDD" id="cd14797">
    <property type="entry name" value="DUF302"/>
    <property type="match status" value="1"/>
</dbReference>
<evidence type="ECO:0000313" key="3">
    <source>
        <dbReference type="Proteomes" id="UP000005710"/>
    </source>
</evidence>